<comment type="caution">
    <text evidence="2">The sequence shown here is derived from an EMBL/GenBank/DDBJ whole genome shotgun (WGS) entry which is preliminary data.</text>
</comment>
<organism evidence="2 3">
    <name type="scientific">Paenibacillus allorhizosphaerae</name>
    <dbReference type="NCBI Taxonomy" id="2849866"/>
    <lineage>
        <taxon>Bacteria</taxon>
        <taxon>Bacillati</taxon>
        <taxon>Bacillota</taxon>
        <taxon>Bacilli</taxon>
        <taxon>Bacillales</taxon>
        <taxon>Paenibacillaceae</taxon>
        <taxon>Paenibacillus</taxon>
    </lineage>
</organism>
<dbReference type="GO" id="GO:0034000">
    <property type="term" value="F:chondroitin-sulfate-ABC endolyase activity"/>
    <property type="evidence" value="ECO:0007669"/>
    <property type="project" value="UniProtKB-EC"/>
</dbReference>
<proteinExistence type="predicted"/>
<gene>
    <name evidence="2" type="ORF">PAECIP111802_00600</name>
</gene>
<dbReference type="EC" id="4.2.2.20" evidence="2"/>
<dbReference type="PANTHER" id="PTHR37322:SF3">
    <property type="entry name" value="CHONDROITIN SULFATE ABC EXOLYASE"/>
    <property type="match status" value="1"/>
</dbReference>
<keyword evidence="2" id="KW-0456">Lyase</keyword>
<reference evidence="2 3" key="1">
    <citation type="submission" date="2021-06" db="EMBL/GenBank/DDBJ databases">
        <authorList>
            <person name="Criscuolo A."/>
        </authorList>
    </citation>
    <scope>NUCLEOTIDE SEQUENCE [LARGE SCALE GENOMIC DNA]</scope>
    <source>
        <strain evidence="3">CIP 111802</strain>
    </source>
</reference>
<keyword evidence="3" id="KW-1185">Reference proteome</keyword>
<evidence type="ECO:0000313" key="2">
    <source>
        <dbReference type="EMBL" id="CAG7619243.1"/>
    </source>
</evidence>
<dbReference type="EMBL" id="CAJVCE010000001">
    <property type="protein sequence ID" value="CAG7619243.1"/>
    <property type="molecule type" value="Genomic_DNA"/>
</dbReference>
<feature type="domain" description="Polysaccharide lyase family 8 central" evidence="1">
    <location>
        <begin position="45"/>
        <end position="272"/>
    </location>
</feature>
<name>A0ABN7TBN0_9BACL</name>
<accession>A0ABN7TBN0</accession>
<protein>
    <submittedName>
        <fullName evidence="2">Chondroitin sulfate ABC endolyase</fullName>
        <ecNumber evidence="2">4.2.2.20</ecNumber>
    </submittedName>
</protein>
<evidence type="ECO:0000313" key="3">
    <source>
        <dbReference type="Proteomes" id="UP000730618"/>
    </source>
</evidence>
<dbReference type="InterPro" id="IPR003159">
    <property type="entry name" value="Lyase_8_central_dom"/>
</dbReference>
<dbReference type="Pfam" id="PF02278">
    <property type="entry name" value="Lyase_8"/>
    <property type="match status" value="1"/>
</dbReference>
<dbReference type="Proteomes" id="UP000730618">
    <property type="component" value="Unassembled WGS sequence"/>
</dbReference>
<sequence>MKPSAALGILRRDDWMVSVKGWSQYVFDFESQAPKAADAAQKAQGGQNVYGRYSGYGAMQIMAAGDPINKKNNGYGFDNGWDWNRWPGATTKHLPWTELAVSKDRPQSRSFTDETFVGGVESEGNNGIFAMKLHDTVYDKTFRAEKSVFFFDNELIALGSGIGNDDDKYATETTLFQSMMTETAMPIRVQAEQPVTEFPYRFEVTKDEKAWLMDPYGNGYVVPHANGLRIERKTQSSPDQSGKKTTSGAYSTAWIDHGLNPKDAGYEYAVLVQSAPDQVKRYAEAPNYEVLRKDSSAHIVKHLKQHAIGYVIFDEKTAIEGGHVRKTSRPSIIMEKETGGGIVLSVADPDLRLPKLPDQRMDDDVALTPGSTETVRVELTGSWQPGQSLPSGIRVINGGANLTVLEFDCRNGKTAEVALTKTK</sequence>
<dbReference type="InterPro" id="IPR039174">
    <property type="entry name" value="Chondroitin_ABC_lyase"/>
</dbReference>
<dbReference type="PANTHER" id="PTHR37322">
    <property type="match status" value="1"/>
</dbReference>
<dbReference type="RefSeq" id="WP_218096953.1">
    <property type="nucleotide sequence ID" value="NZ_CAJVCE010000001.1"/>
</dbReference>
<evidence type="ECO:0000259" key="1">
    <source>
        <dbReference type="Pfam" id="PF02278"/>
    </source>
</evidence>